<evidence type="ECO:0000313" key="2">
    <source>
        <dbReference type="Proteomes" id="UP001108089"/>
    </source>
</evidence>
<comment type="caution">
    <text evidence="1">The sequence shown here is derived from an EMBL/GenBank/DDBJ whole genome shotgun (WGS) entry which is preliminary data.</text>
</comment>
<dbReference type="EMBL" id="JAKGCU010000005">
    <property type="protein sequence ID" value="MCF3938385.1"/>
    <property type="molecule type" value="Genomic_DNA"/>
</dbReference>
<sequence length="60" mass="6365">MTRLYSVRDLVATGAADMRTIIRLVAGGALEPAGAIRLNPNNAIAGFRLGDLETLLEGLR</sequence>
<protein>
    <submittedName>
        <fullName evidence="1">Uncharacterized protein</fullName>
    </submittedName>
</protein>
<keyword evidence="2" id="KW-1185">Reference proteome</keyword>
<reference evidence="1" key="1">
    <citation type="submission" date="2022-01" db="EMBL/GenBank/DDBJ databases">
        <title>Gordonia xiamenensis sp. nov., isolated from surface seawater in Xiamen.</title>
        <authorList>
            <person name="He Y.F."/>
        </authorList>
    </citation>
    <scope>NUCLEOTIDE SEQUENCE</scope>
    <source>
        <strain evidence="1">GW1C4-4</strain>
    </source>
</reference>
<accession>A0ABS9DJF7</accession>
<gene>
    <name evidence="1" type="ORF">L1892_08335</name>
</gene>
<proteinExistence type="predicted"/>
<evidence type="ECO:0000313" key="1">
    <source>
        <dbReference type="EMBL" id="MCF3938385.1"/>
    </source>
</evidence>
<dbReference type="Proteomes" id="UP001108089">
    <property type="component" value="Unassembled WGS sequence"/>
</dbReference>
<name>A0ABS9DJF7_9ACTN</name>
<dbReference type="RefSeq" id="WP_235723127.1">
    <property type="nucleotide sequence ID" value="NZ_JAKGCU010000005.1"/>
</dbReference>
<organism evidence="1 2">
    <name type="scientific">Gordonia tangerina</name>
    <dbReference type="NCBI Taxonomy" id="2911060"/>
    <lineage>
        <taxon>Bacteria</taxon>
        <taxon>Bacillati</taxon>
        <taxon>Actinomycetota</taxon>
        <taxon>Actinomycetes</taxon>
        <taxon>Mycobacteriales</taxon>
        <taxon>Gordoniaceae</taxon>
        <taxon>Gordonia</taxon>
    </lineage>
</organism>